<dbReference type="Gene3D" id="3.20.20.80">
    <property type="entry name" value="Glycosidases"/>
    <property type="match status" value="1"/>
</dbReference>
<name>A0A846N5J3_9PROT</name>
<evidence type="ECO:0008006" key="4">
    <source>
        <dbReference type="Google" id="ProtNLM"/>
    </source>
</evidence>
<feature type="signal peptide" evidence="1">
    <location>
        <begin position="1"/>
        <end position="20"/>
    </location>
</feature>
<protein>
    <recommendedName>
        <fullName evidence="4">Beta-glucuronidase C-terminal domain-containing protein</fullName>
    </recommendedName>
</protein>
<gene>
    <name evidence="2" type="ORF">FHS83_003769</name>
</gene>
<evidence type="ECO:0000313" key="2">
    <source>
        <dbReference type="EMBL" id="NIK90451.1"/>
    </source>
</evidence>
<dbReference type="GO" id="GO:0016798">
    <property type="term" value="F:hydrolase activity, acting on glycosyl bonds"/>
    <property type="evidence" value="ECO:0007669"/>
    <property type="project" value="InterPro"/>
</dbReference>
<sequence length="505" mass="53693">MKRALTAVVLLGSVSLPAMAGPLDPGKLPRLGAVSERFQSYNVEMIEVTGGAFWRPYEAAPVKPKMLTPAGRDPLNYADRAPKDLSNPRLVKLAAALAPAYVRVSGTWANTTYFADSDTPPSAPPQGYAGVLTRAQWKGVLDFAKAVDAKIISSFPISTGSHDASGAWTPGASKTWLAYTKAQGGEIAAAEFANEPSLVELMGLPKTYDAAQWGRDYKLWHAFVKEASPNTLILGPGSVGDKAGGKSSPGFMTASDMLSASGPGVDGFSYHYYGDVSQRCQGHQTLDKALSENWLAGTEGAARTYAALRDRFEPGKPLWLTEVGDAACGGNPWAKTFADSFRYLDQLGRLAKLGVQVVAHNTLAISDYGLIDEKTYTPRPNYWAALAWRRFMGTTVLDSGMATSEGRHVYAQCTRGKPGAVTLLVINNSHTAPLSLDLKGAGLRYTLSADKIDSAQVKLNGKVLALGKNDTLPEFVGAPVKSGAATFAPETISFIVLPNANNPAC</sequence>
<dbReference type="RefSeq" id="WP_167085017.1">
    <property type="nucleotide sequence ID" value="NZ_BAAADC010000001.1"/>
</dbReference>
<dbReference type="InterPro" id="IPR005199">
    <property type="entry name" value="Glyco_hydro_79"/>
</dbReference>
<dbReference type="InterPro" id="IPR017853">
    <property type="entry name" value="GH"/>
</dbReference>
<proteinExistence type="predicted"/>
<evidence type="ECO:0000256" key="1">
    <source>
        <dbReference type="SAM" id="SignalP"/>
    </source>
</evidence>
<comment type="caution">
    <text evidence="2">The sequence shown here is derived from an EMBL/GenBank/DDBJ whole genome shotgun (WGS) entry which is preliminary data.</text>
</comment>
<evidence type="ECO:0000313" key="3">
    <source>
        <dbReference type="Proteomes" id="UP000570514"/>
    </source>
</evidence>
<dbReference type="SUPFAM" id="SSF51445">
    <property type="entry name" value="(Trans)glycosidases"/>
    <property type="match status" value="1"/>
</dbReference>
<dbReference type="PANTHER" id="PTHR46145">
    <property type="entry name" value="HEPARANASE"/>
    <property type="match status" value="1"/>
</dbReference>
<dbReference type="Proteomes" id="UP000570514">
    <property type="component" value="Unassembled WGS sequence"/>
</dbReference>
<accession>A0A846N5J3</accession>
<dbReference type="EMBL" id="JAASRM010000001">
    <property type="protein sequence ID" value="NIK90451.1"/>
    <property type="molecule type" value="Genomic_DNA"/>
</dbReference>
<keyword evidence="3" id="KW-1185">Reference proteome</keyword>
<feature type="chain" id="PRO_5032496506" description="Beta-glucuronidase C-terminal domain-containing protein" evidence="1">
    <location>
        <begin position="21"/>
        <end position="505"/>
    </location>
</feature>
<dbReference type="PANTHER" id="PTHR46145:SF4">
    <property type="entry name" value="HEPARANASE"/>
    <property type="match status" value="1"/>
</dbReference>
<reference evidence="2 3" key="1">
    <citation type="submission" date="2020-03" db="EMBL/GenBank/DDBJ databases">
        <title>Genomic Encyclopedia of Type Strains, Phase IV (KMG-IV): sequencing the most valuable type-strain genomes for metagenomic binning, comparative biology and taxonomic classification.</title>
        <authorList>
            <person name="Goeker M."/>
        </authorList>
    </citation>
    <scope>NUCLEOTIDE SEQUENCE [LARGE SCALE GENOMIC DNA]</scope>
    <source>
        <strain evidence="2 3">DSM 19867</strain>
    </source>
</reference>
<dbReference type="GO" id="GO:0016020">
    <property type="term" value="C:membrane"/>
    <property type="evidence" value="ECO:0007669"/>
    <property type="project" value="InterPro"/>
</dbReference>
<dbReference type="AlphaFoldDB" id="A0A846N5J3"/>
<organism evidence="2 3">
    <name type="scientific">Rhizomicrobium palustre</name>
    <dbReference type="NCBI Taxonomy" id="189966"/>
    <lineage>
        <taxon>Bacteria</taxon>
        <taxon>Pseudomonadati</taxon>
        <taxon>Pseudomonadota</taxon>
        <taxon>Alphaproteobacteria</taxon>
        <taxon>Micropepsales</taxon>
        <taxon>Micropepsaceae</taxon>
        <taxon>Rhizomicrobium</taxon>
    </lineage>
</organism>
<keyword evidence="1" id="KW-0732">Signal</keyword>
<dbReference type="Pfam" id="PF03662">
    <property type="entry name" value="Glyco_hydro_79n"/>
    <property type="match status" value="1"/>
</dbReference>